<evidence type="ECO:0000256" key="4">
    <source>
        <dbReference type="ARBA" id="ARBA00022825"/>
    </source>
</evidence>
<gene>
    <name evidence="8" type="ORF">SAMN06297382_0260</name>
</gene>
<organism evidence="8 9">
    <name type="scientific">Amphiplicatus metriothermophilus</name>
    <dbReference type="NCBI Taxonomy" id="1519374"/>
    <lineage>
        <taxon>Bacteria</taxon>
        <taxon>Pseudomonadati</taxon>
        <taxon>Pseudomonadota</taxon>
        <taxon>Alphaproteobacteria</taxon>
        <taxon>Parvularculales</taxon>
        <taxon>Parvularculaceae</taxon>
        <taxon>Amphiplicatus</taxon>
    </lineage>
</organism>
<evidence type="ECO:0000313" key="9">
    <source>
        <dbReference type="Proteomes" id="UP000198346"/>
    </source>
</evidence>
<dbReference type="GO" id="GO:0008236">
    <property type="term" value="F:serine-type peptidase activity"/>
    <property type="evidence" value="ECO:0007669"/>
    <property type="project" value="UniProtKB-KW"/>
</dbReference>
<dbReference type="GO" id="GO:0007165">
    <property type="term" value="P:signal transduction"/>
    <property type="evidence" value="ECO:0007669"/>
    <property type="project" value="TreeGrafter"/>
</dbReference>
<evidence type="ECO:0000256" key="3">
    <source>
        <dbReference type="ARBA" id="ARBA00022801"/>
    </source>
</evidence>
<evidence type="ECO:0000256" key="2">
    <source>
        <dbReference type="ARBA" id="ARBA00022670"/>
    </source>
</evidence>
<protein>
    <submittedName>
        <fullName evidence="8">Carboxyl-terminal processing protease</fullName>
    </submittedName>
</protein>
<dbReference type="GO" id="GO:0030288">
    <property type="term" value="C:outer membrane-bounded periplasmic space"/>
    <property type="evidence" value="ECO:0007669"/>
    <property type="project" value="TreeGrafter"/>
</dbReference>
<dbReference type="InterPro" id="IPR004447">
    <property type="entry name" value="Peptidase_S41A"/>
</dbReference>
<dbReference type="EMBL" id="FZQA01000001">
    <property type="protein sequence ID" value="SNT67767.1"/>
    <property type="molecule type" value="Genomic_DNA"/>
</dbReference>
<reference evidence="8 9" key="1">
    <citation type="submission" date="2017-07" db="EMBL/GenBank/DDBJ databases">
        <authorList>
            <person name="Sun Z.S."/>
            <person name="Albrecht U."/>
            <person name="Echele G."/>
            <person name="Lee C.C."/>
        </authorList>
    </citation>
    <scope>NUCLEOTIDE SEQUENCE [LARGE SCALE GENOMIC DNA]</scope>
    <source>
        <strain evidence="8 9">CGMCC 1.12710</strain>
    </source>
</reference>
<dbReference type="InterPro" id="IPR041489">
    <property type="entry name" value="PDZ_6"/>
</dbReference>
<dbReference type="Gene3D" id="2.30.42.10">
    <property type="match status" value="1"/>
</dbReference>
<dbReference type="InterPro" id="IPR005151">
    <property type="entry name" value="Tail-specific_protease"/>
</dbReference>
<dbReference type="SMART" id="SM00228">
    <property type="entry name" value="PDZ"/>
    <property type="match status" value="1"/>
</dbReference>
<dbReference type="InterPro" id="IPR055210">
    <property type="entry name" value="CtpA/B_N"/>
</dbReference>
<dbReference type="RefSeq" id="WP_089410779.1">
    <property type="nucleotide sequence ID" value="NZ_FZQA01000001.1"/>
</dbReference>
<proteinExistence type="inferred from homology"/>
<dbReference type="NCBIfam" id="TIGR00225">
    <property type="entry name" value="prc"/>
    <property type="match status" value="1"/>
</dbReference>
<evidence type="ECO:0000313" key="8">
    <source>
        <dbReference type="EMBL" id="SNT67767.1"/>
    </source>
</evidence>
<dbReference type="PANTHER" id="PTHR32060:SF30">
    <property type="entry name" value="CARBOXY-TERMINAL PROCESSING PROTEASE CTPA"/>
    <property type="match status" value="1"/>
</dbReference>
<evidence type="ECO:0000256" key="6">
    <source>
        <dbReference type="SAM" id="MobiDB-lite"/>
    </source>
</evidence>
<dbReference type="GO" id="GO:0004175">
    <property type="term" value="F:endopeptidase activity"/>
    <property type="evidence" value="ECO:0007669"/>
    <property type="project" value="TreeGrafter"/>
</dbReference>
<evidence type="ECO:0000259" key="7">
    <source>
        <dbReference type="PROSITE" id="PS50106"/>
    </source>
</evidence>
<feature type="region of interest" description="Disordered" evidence="6">
    <location>
        <begin position="390"/>
        <end position="435"/>
    </location>
</feature>
<dbReference type="PANTHER" id="PTHR32060">
    <property type="entry name" value="TAIL-SPECIFIC PROTEASE"/>
    <property type="match status" value="1"/>
</dbReference>
<dbReference type="PROSITE" id="PS50106">
    <property type="entry name" value="PDZ"/>
    <property type="match status" value="1"/>
</dbReference>
<sequence length="468" mass="49742">MSDFKRRRHRSSRRAGRASLAALAAAALGGALVTAGVLSAGFARPTISAETFRQLDLFGEVFEQVHENYVVEPEDAELIRGAIEGMLSKLDPHSSYLSAEEFAQMQEQTRGTFAGLGIQVVMDNEGPDKGLVKIVAPIDDTPAARAGLQTNDLIVAIDGENVLGMSIDEAISKLKGPKGTRVEISVVRDRENPPFDLVLVRDIITVQSVSARPEGQFGYIRISTFSEQTDDGIEKALKQLDAEIPGGPKGYVLDLRSNPGGLLDQAVAVADVFLDGGEIVSTRGRRLKDTLREMGTSGDKTRGKPIVVLINGGSASASEIVAGALQDRNRALLLGTKTFGKGSVQTVIPLQNGLQGALRLTTAKYYTPAGRSIQSLGIEPDILMPVVYPGQETPAKRPSERDLPGALAPDADAGEPDKAETVVGQDSPVVEPVQCPEGEDCQLKRALELLADATAYRRALADAGAARQ</sequence>
<dbReference type="InterPro" id="IPR036034">
    <property type="entry name" value="PDZ_sf"/>
</dbReference>
<dbReference type="SMART" id="SM00245">
    <property type="entry name" value="TSPc"/>
    <property type="match status" value="1"/>
</dbReference>
<keyword evidence="4 5" id="KW-0720">Serine protease</keyword>
<dbReference type="CDD" id="cd06782">
    <property type="entry name" value="cpPDZ_CPP-like"/>
    <property type="match status" value="1"/>
</dbReference>
<dbReference type="OrthoDB" id="9812068at2"/>
<dbReference type="InterPro" id="IPR029045">
    <property type="entry name" value="ClpP/crotonase-like_dom_sf"/>
</dbReference>
<dbReference type="Gene3D" id="3.30.750.44">
    <property type="match status" value="1"/>
</dbReference>
<dbReference type="SUPFAM" id="SSF52096">
    <property type="entry name" value="ClpP/crotonase"/>
    <property type="match status" value="1"/>
</dbReference>
<feature type="domain" description="PDZ" evidence="7">
    <location>
        <begin position="102"/>
        <end position="175"/>
    </location>
</feature>
<dbReference type="FunFam" id="2.30.42.10:FF:000063">
    <property type="entry name" value="Peptidase, S41 family"/>
    <property type="match status" value="1"/>
</dbReference>
<dbReference type="CDD" id="cd07560">
    <property type="entry name" value="Peptidase_S41_CPP"/>
    <property type="match status" value="1"/>
</dbReference>
<keyword evidence="2 5" id="KW-0645">Protease</keyword>
<dbReference type="Proteomes" id="UP000198346">
    <property type="component" value="Unassembled WGS sequence"/>
</dbReference>
<keyword evidence="3 5" id="KW-0378">Hydrolase</keyword>
<name>A0A239PJG0_9PROT</name>
<dbReference type="Pfam" id="PF22694">
    <property type="entry name" value="CtpB_N-like"/>
    <property type="match status" value="1"/>
</dbReference>
<accession>A0A239PJG0</accession>
<dbReference type="AlphaFoldDB" id="A0A239PJG0"/>
<dbReference type="Pfam" id="PF03572">
    <property type="entry name" value="Peptidase_S41"/>
    <property type="match status" value="1"/>
</dbReference>
<dbReference type="Gene3D" id="3.90.226.10">
    <property type="entry name" value="2-enoyl-CoA Hydratase, Chain A, domain 1"/>
    <property type="match status" value="1"/>
</dbReference>
<feature type="compositionally biased region" description="Basic and acidic residues" evidence="6">
    <location>
        <begin position="394"/>
        <end position="403"/>
    </location>
</feature>
<comment type="similarity">
    <text evidence="1 5">Belongs to the peptidase S41A family.</text>
</comment>
<dbReference type="Pfam" id="PF17820">
    <property type="entry name" value="PDZ_6"/>
    <property type="match status" value="1"/>
</dbReference>
<keyword evidence="9" id="KW-1185">Reference proteome</keyword>
<evidence type="ECO:0000256" key="5">
    <source>
        <dbReference type="RuleBase" id="RU004404"/>
    </source>
</evidence>
<dbReference type="InterPro" id="IPR001478">
    <property type="entry name" value="PDZ"/>
</dbReference>
<evidence type="ECO:0000256" key="1">
    <source>
        <dbReference type="ARBA" id="ARBA00009179"/>
    </source>
</evidence>
<dbReference type="GO" id="GO:0006508">
    <property type="term" value="P:proteolysis"/>
    <property type="evidence" value="ECO:0007669"/>
    <property type="project" value="UniProtKB-KW"/>
</dbReference>
<dbReference type="SUPFAM" id="SSF50156">
    <property type="entry name" value="PDZ domain-like"/>
    <property type="match status" value="1"/>
</dbReference>